<organism evidence="1 2">
    <name type="scientific">Penicillium cosmopolitanum</name>
    <dbReference type="NCBI Taxonomy" id="1131564"/>
    <lineage>
        <taxon>Eukaryota</taxon>
        <taxon>Fungi</taxon>
        <taxon>Dikarya</taxon>
        <taxon>Ascomycota</taxon>
        <taxon>Pezizomycotina</taxon>
        <taxon>Eurotiomycetes</taxon>
        <taxon>Eurotiomycetidae</taxon>
        <taxon>Eurotiales</taxon>
        <taxon>Aspergillaceae</taxon>
        <taxon>Penicillium</taxon>
    </lineage>
</organism>
<keyword evidence="2" id="KW-1185">Reference proteome</keyword>
<evidence type="ECO:0000313" key="2">
    <source>
        <dbReference type="Proteomes" id="UP001147747"/>
    </source>
</evidence>
<gene>
    <name evidence="1" type="ORF">N7509_000966</name>
</gene>
<reference evidence="1" key="1">
    <citation type="submission" date="2022-12" db="EMBL/GenBank/DDBJ databases">
        <authorList>
            <person name="Petersen C."/>
        </authorList>
    </citation>
    <scope>NUCLEOTIDE SEQUENCE</scope>
    <source>
        <strain evidence="1">IBT 29677</strain>
    </source>
</reference>
<sequence length="122" mass="13327">MADFPRSETPVSSDPEGTDIVAAWAPAYVESPVVQSVDDMELELELELDLEYGVYEYIILVRGNEVVVRSTEYENNLKNTDIVQRGAVRSVVQCSAAPVAASFDWAGGIPSDVRIFALPASF</sequence>
<dbReference type="Proteomes" id="UP001147747">
    <property type="component" value="Unassembled WGS sequence"/>
</dbReference>
<protein>
    <submittedName>
        <fullName evidence="1">Uncharacterized protein</fullName>
    </submittedName>
</protein>
<name>A0A9W9WB88_9EURO</name>
<reference evidence="1" key="2">
    <citation type="journal article" date="2023" name="IMA Fungus">
        <title>Comparative genomic study of the Penicillium genus elucidates a diverse pangenome and 15 lateral gene transfer events.</title>
        <authorList>
            <person name="Petersen C."/>
            <person name="Sorensen T."/>
            <person name="Nielsen M.R."/>
            <person name="Sondergaard T.E."/>
            <person name="Sorensen J.L."/>
            <person name="Fitzpatrick D.A."/>
            <person name="Frisvad J.C."/>
            <person name="Nielsen K.L."/>
        </authorList>
    </citation>
    <scope>NUCLEOTIDE SEQUENCE</scope>
    <source>
        <strain evidence="1">IBT 29677</strain>
    </source>
</reference>
<comment type="caution">
    <text evidence="1">The sequence shown here is derived from an EMBL/GenBank/DDBJ whole genome shotgun (WGS) entry which is preliminary data.</text>
</comment>
<dbReference type="RefSeq" id="XP_056494185.1">
    <property type="nucleotide sequence ID" value="XM_056625603.1"/>
</dbReference>
<evidence type="ECO:0000313" key="1">
    <source>
        <dbReference type="EMBL" id="KAJ5414339.1"/>
    </source>
</evidence>
<dbReference type="EMBL" id="JAPZBU010000003">
    <property type="protein sequence ID" value="KAJ5414339.1"/>
    <property type="molecule type" value="Genomic_DNA"/>
</dbReference>
<dbReference type="AlphaFoldDB" id="A0A9W9WB88"/>
<dbReference type="GeneID" id="81364583"/>
<proteinExistence type="predicted"/>
<accession>A0A9W9WB88</accession>